<keyword evidence="1 3" id="KW-0547">Nucleotide-binding</keyword>
<dbReference type="InterPro" id="IPR008271">
    <property type="entry name" value="Ser/Thr_kinase_AS"/>
</dbReference>
<dbReference type="PROSITE" id="PS50011">
    <property type="entry name" value="PROTEIN_KINASE_DOM"/>
    <property type="match status" value="1"/>
</dbReference>
<dbReference type="GO" id="GO:0035556">
    <property type="term" value="P:intracellular signal transduction"/>
    <property type="evidence" value="ECO:0007669"/>
    <property type="project" value="TreeGrafter"/>
</dbReference>
<dbReference type="Proteomes" id="UP000603453">
    <property type="component" value="Unassembled WGS sequence"/>
</dbReference>
<dbReference type="SMART" id="SM00220">
    <property type="entry name" value="S_TKc"/>
    <property type="match status" value="1"/>
</dbReference>
<dbReference type="AlphaFoldDB" id="A0A8H7R5E0"/>
<dbReference type="SUPFAM" id="SSF56112">
    <property type="entry name" value="Protein kinase-like (PK-like)"/>
    <property type="match status" value="1"/>
</dbReference>
<feature type="compositionally biased region" description="Low complexity" evidence="5">
    <location>
        <begin position="24"/>
        <end position="60"/>
    </location>
</feature>
<accession>A0A8H7R5E0</accession>
<dbReference type="PANTHER" id="PTHR24346:SF30">
    <property type="entry name" value="MATERNAL EMBRYONIC LEUCINE ZIPPER KINASE"/>
    <property type="match status" value="1"/>
</dbReference>
<feature type="compositionally biased region" description="Polar residues" evidence="5">
    <location>
        <begin position="1"/>
        <end position="10"/>
    </location>
</feature>
<dbReference type="InterPro" id="IPR000719">
    <property type="entry name" value="Prot_kinase_dom"/>
</dbReference>
<dbReference type="OrthoDB" id="4062651at2759"/>
<sequence length="485" mass="53562">MSAIVTQPHISVTPDPFEPCPELSTSISNETSSSHSIPIQKSNSTSRLGSLFSSHSSQSLKMTPTTNDGPLNRRRSSGAQSLASVESTEHRHRFGKSIGNLIASPASWTRKHWHQHRSEPASPSSPSANVPKLNEKYGHYVKPDKKASTKAAGATNKNNIGSGATAVIRLVQSNGRTLAVKEFIKRDKNEDQKEYLKRMHNEYCISKTVSGNVNVVETIDLVVDEHDRWCTVMEYCDGGDLFNLLTEKSTMTVMECACLFKQLMLGLAHLHHLGIAHRDIKPENLILTKGGTLKIADFGVADVVQTCFEKEPHVCHKWCGSEPFWSPELWNLKDKEDGYDGQALDIWSAAITYFCIRFQQLPFAVAFYTPGGRPTSPPQGAKAGSPAAVSAAASDGGDKAYGLYVEQRNKPQTCDIWDSFGGDTGTERLTKDEIECLAGMLDPNPETRWTVDQVLDSNWLRSVELCNDGELPNGWRHYHNTSDSK</sequence>
<name>A0A8H7R5E0_9FUNG</name>
<evidence type="ECO:0000313" key="7">
    <source>
        <dbReference type="EMBL" id="KAG2203925.1"/>
    </source>
</evidence>
<feature type="domain" description="Protein kinase" evidence="6">
    <location>
        <begin position="154"/>
        <end position="460"/>
    </location>
</feature>
<keyword evidence="4" id="KW-0418">Kinase</keyword>
<reference evidence="7" key="1">
    <citation type="submission" date="2020-12" db="EMBL/GenBank/DDBJ databases">
        <title>Metabolic potential, ecology and presence of endohyphal bacteria is reflected in genomic diversity of Mucoromycotina.</title>
        <authorList>
            <person name="Muszewska A."/>
            <person name="Okrasinska A."/>
            <person name="Steczkiewicz K."/>
            <person name="Drgas O."/>
            <person name="Orlowska M."/>
            <person name="Perlinska-Lenart U."/>
            <person name="Aleksandrzak-Piekarczyk T."/>
            <person name="Szatraj K."/>
            <person name="Zielenkiewicz U."/>
            <person name="Pilsyk S."/>
            <person name="Malc E."/>
            <person name="Mieczkowski P."/>
            <person name="Kruszewska J.S."/>
            <person name="Biernat P."/>
            <person name="Pawlowska J."/>
        </authorList>
    </citation>
    <scope>NUCLEOTIDE SEQUENCE</scope>
    <source>
        <strain evidence="7">WA0000017839</strain>
    </source>
</reference>
<protein>
    <recommendedName>
        <fullName evidence="6">Protein kinase domain-containing protein</fullName>
    </recommendedName>
</protein>
<dbReference type="PROSITE" id="PS00108">
    <property type="entry name" value="PROTEIN_KINASE_ST"/>
    <property type="match status" value="1"/>
</dbReference>
<dbReference type="PANTHER" id="PTHR24346">
    <property type="entry name" value="MAP/MICROTUBULE AFFINITY-REGULATING KINASE"/>
    <property type="match status" value="1"/>
</dbReference>
<evidence type="ECO:0000256" key="2">
    <source>
        <dbReference type="ARBA" id="ARBA00022840"/>
    </source>
</evidence>
<dbReference type="Pfam" id="PF00069">
    <property type="entry name" value="Pkinase"/>
    <property type="match status" value="1"/>
</dbReference>
<keyword evidence="4" id="KW-0808">Transferase</keyword>
<feature type="compositionally biased region" description="Polar residues" evidence="5">
    <location>
        <begin position="77"/>
        <end position="86"/>
    </location>
</feature>
<evidence type="ECO:0000259" key="6">
    <source>
        <dbReference type="PROSITE" id="PS50011"/>
    </source>
</evidence>
<dbReference type="GO" id="GO:0005737">
    <property type="term" value="C:cytoplasm"/>
    <property type="evidence" value="ECO:0007669"/>
    <property type="project" value="TreeGrafter"/>
</dbReference>
<feature type="binding site" evidence="3">
    <location>
        <position position="181"/>
    </location>
    <ligand>
        <name>ATP</name>
        <dbReference type="ChEBI" id="CHEBI:30616"/>
    </ligand>
</feature>
<comment type="caution">
    <text evidence="7">The sequence shown here is derived from an EMBL/GenBank/DDBJ whole genome shotgun (WGS) entry which is preliminary data.</text>
</comment>
<dbReference type="EMBL" id="JAEPRD010000048">
    <property type="protein sequence ID" value="KAG2203925.1"/>
    <property type="molecule type" value="Genomic_DNA"/>
</dbReference>
<dbReference type="GO" id="GO:0005524">
    <property type="term" value="F:ATP binding"/>
    <property type="evidence" value="ECO:0007669"/>
    <property type="project" value="UniProtKB-UniRule"/>
</dbReference>
<keyword evidence="2 3" id="KW-0067">ATP-binding</keyword>
<dbReference type="Gene3D" id="1.10.510.10">
    <property type="entry name" value="Transferase(Phosphotransferase) domain 1"/>
    <property type="match status" value="1"/>
</dbReference>
<evidence type="ECO:0000256" key="3">
    <source>
        <dbReference type="PROSITE-ProRule" id="PRU10141"/>
    </source>
</evidence>
<proteinExistence type="inferred from homology"/>
<keyword evidence="8" id="KW-1185">Reference proteome</keyword>
<evidence type="ECO:0000256" key="1">
    <source>
        <dbReference type="ARBA" id="ARBA00022741"/>
    </source>
</evidence>
<feature type="region of interest" description="Disordered" evidence="5">
    <location>
        <begin position="1"/>
        <end position="91"/>
    </location>
</feature>
<evidence type="ECO:0000256" key="4">
    <source>
        <dbReference type="RuleBase" id="RU000304"/>
    </source>
</evidence>
<feature type="region of interest" description="Disordered" evidence="5">
    <location>
        <begin position="109"/>
        <end position="131"/>
    </location>
</feature>
<dbReference type="InterPro" id="IPR011009">
    <property type="entry name" value="Kinase-like_dom_sf"/>
</dbReference>
<keyword evidence="4" id="KW-0723">Serine/threonine-protein kinase</keyword>
<dbReference type="InterPro" id="IPR017441">
    <property type="entry name" value="Protein_kinase_ATP_BS"/>
</dbReference>
<evidence type="ECO:0000313" key="8">
    <source>
        <dbReference type="Proteomes" id="UP000603453"/>
    </source>
</evidence>
<dbReference type="GO" id="GO:0004674">
    <property type="term" value="F:protein serine/threonine kinase activity"/>
    <property type="evidence" value="ECO:0007669"/>
    <property type="project" value="UniProtKB-KW"/>
</dbReference>
<organism evidence="7 8">
    <name type="scientific">Mucor saturninus</name>
    <dbReference type="NCBI Taxonomy" id="64648"/>
    <lineage>
        <taxon>Eukaryota</taxon>
        <taxon>Fungi</taxon>
        <taxon>Fungi incertae sedis</taxon>
        <taxon>Mucoromycota</taxon>
        <taxon>Mucoromycotina</taxon>
        <taxon>Mucoromycetes</taxon>
        <taxon>Mucorales</taxon>
        <taxon>Mucorineae</taxon>
        <taxon>Mucoraceae</taxon>
        <taxon>Mucor</taxon>
    </lineage>
</organism>
<evidence type="ECO:0000256" key="5">
    <source>
        <dbReference type="SAM" id="MobiDB-lite"/>
    </source>
</evidence>
<comment type="similarity">
    <text evidence="4">Belongs to the protein kinase superfamily.</text>
</comment>
<dbReference type="PROSITE" id="PS00107">
    <property type="entry name" value="PROTEIN_KINASE_ATP"/>
    <property type="match status" value="1"/>
</dbReference>
<gene>
    <name evidence="7" type="ORF">INT47_007508</name>
</gene>